<dbReference type="EMBL" id="CP111025">
    <property type="protein sequence ID" value="WAR25341.1"/>
    <property type="molecule type" value="Genomic_DNA"/>
</dbReference>
<sequence>MAGSVSLLLLVTLVSLLVRPCTGQEGDIIDVLLLRARLECCSGMQCQVGQQCTLTSFTRCGCQGGMLPGDEPARHGMGMMPPIDL</sequence>
<gene>
    <name evidence="2" type="ORF">MAR_011045</name>
</gene>
<protein>
    <submittedName>
        <fullName evidence="2">Uncharacterized protein</fullName>
    </submittedName>
</protein>
<name>A0ABY7FX80_MYAAR</name>
<keyword evidence="1" id="KW-0732">Signal</keyword>
<evidence type="ECO:0000313" key="2">
    <source>
        <dbReference type="EMBL" id="WAR25341.1"/>
    </source>
</evidence>
<dbReference type="Proteomes" id="UP001164746">
    <property type="component" value="Chromosome 14"/>
</dbReference>
<organism evidence="2 3">
    <name type="scientific">Mya arenaria</name>
    <name type="common">Soft-shell clam</name>
    <dbReference type="NCBI Taxonomy" id="6604"/>
    <lineage>
        <taxon>Eukaryota</taxon>
        <taxon>Metazoa</taxon>
        <taxon>Spiralia</taxon>
        <taxon>Lophotrochozoa</taxon>
        <taxon>Mollusca</taxon>
        <taxon>Bivalvia</taxon>
        <taxon>Autobranchia</taxon>
        <taxon>Heteroconchia</taxon>
        <taxon>Euheterodonta</taxon>
        <taxon>Imparidentia</taxon>
        <taxon>Neoheterodontei</taxon>
        <taxon>Myida</taxon>
        <taxon>Myoidea</taxon>
        <taxon>Myidae</taxon>
        <taxon>Mya</taxon>
    </lineage>
</organism>
<keyword evidence="3" id="KW-1185">Reference proteome</keyword>
<proteinExistence type="predicted"/>
<accession>A0ABY7FX80</accession>
<evidence type="ECO:0000313" key="3">
    <source>
        <dbReference type="Proteomes" id="UP001164746"/>
    </source>
</evidence>
<feature type="signal peptide" evidence="1">
    <location>
        <begin position="1"/>
        <end position="23"/>
    </location>
</feature>
<feature type="chain" id="PRO_5046958943" evidence="1">
    <location>
        <begin position="24"/>
        <end position="85"/>
    </location>
</feature>
<reference evidence="2" key="1">
    <citation type="submission" date="2022-11" db="EMBL/GenBank/DDBJ databases">
        <title>Centuries of genome instability and evolution in soft-shell clam transmissible cancer (bioRxiv).</title>
        <authorList>
            <person name="Hart S.F.M."/>
            <person name="Yonemitsu M.A."/>
            <person name="Giersch R.M."/>
            <person name="Beal B.F."/>
            <person name="Arriagada G."/>
            <person name="Davis B.W."/>
            <person name="Ostrander E.A."/>
            <person name="Goff S.P."/>
            <person name="Metzger M.J."/>
        </authorList>
    </citation>
    <scope>NUCLEOTIDE SEQUENCE</scope>
    <source>
        <strain evidence="2">MELC-2E11</strain>
        <tissue evidence="2">Siphon/mantle</tissue>
    </source>
</reference>
<evidence type="ECO:0000256" key="1">
    <source>
        <dbReference type="SAM" id="SignalP"/>
    </source>
</evidence>